<dbReference type="InterPro" id="IPR049892">
    <property type="entry name" value="AA9"/>
</dbReference>
<proteinExistence type="inferred from homology"/>
<feature type="chain" id="PRO_5040334802" description="lytic cellulose monooxygenase (C4-dehydrogenating)" evidence="16">
    <location>
        <begin position="20"/>
        <end position="222"/>
    </location>
</feature>
<comment type="catalytic activity">
    <reaction evidence="14">
        <text>[(1-&gt;4)-beta-D-glucosyl]n+m + reduced acceptor + O2 = 4-dehydro-beta-D-glucosyl-[(1-&gt;4)-beta-D-glucosyl]n-1 + [(1-&gt;4)-beta-D-glucosyl]m + acceptor + H2O.</text>
        <dbReference type="EC" id="1.14.99.56"/>
    </reaction>
</comment>
<keyword evidence="3" id="KW-0964">Secreted</keyword>
<dbReference type="InterPro" id="IPR005103">
    <property type="entry name" value="AA9_LPMO"/>
</dbReference>
<organism evidence="18 19">
    <name type="scientific">Dendryphion nanum</name>
    <dbReference type="NCBI Taxonomy" id="256645"/>
    <lineage>
        <taxon>Eukaryota</taxon>
        <taxon>Fungi</taxon>
        <taxon>Dikarya</taxon>
        <taxon>Ascomycota</taxon>
        <taxon>Pezizomycotina</taxon>
        <taxon>Dothideomycetes</taxon>
        <taxon>Pleosporomycetidae</taxon>
        <taxon>Pleosporales</taxon>
        <taxon>Torulaceae</taxon>
        <taxon>Dendryphion</taxon>
    </lineage>
</organism>
<evidence type="ECO:0000256" key="10">
    <source>
        <dbReference type="ARBA" id="ARBA00023157"/>
    </source>
</evidence>
<keyword evidence="6" id="KW-0136">Cellulose degradation</keyword>
<evidence type="ECO:0000256" key="16">
    <source>
        <dbReference type="SAM" id="SignalP"/>
    </source>
</evidence>
<accession>A0A9P9IE60</accession>
<keyword evidence="5 16" id="KW-0732">Signal</keyword>
<evidence type="ECO:0000256" key="8">
    <source>
        <dbReference type="ARBA" id="ARBA00023008"/>
    </source>
</evidence>
<keyword evidence="9" id="KW-0503">Monooxygenase</keyword>
<protein>
    <recommendedName>
        <fullName evidence="15">lytic cellulose monooxygenase (C4-dehydrogenating)</fullName>
        <ecNumber evidence="15">1.14.99.56</ecNumber>
    </recommendedName>
</protein>
<dbReference type="Proteomes" id="UP000700596">
    <property type="component" value="Unassembled WGS sequence"/>
</dbReference>
<evidence type="ECO:0000256" key="6">
    <source>
        <dbReference type="ARBA" id="ARBA00023001"/>
    </source>
</evidence>
<evidence type="ECO:0000256" key="11">
    <source>
        <dbReference type="ARBA" id="ARBA00023277"/>
    </source>
</evidence>
<evidence type="ECO:0000256" key="12">
    <source>
        <dbReference type="ARBA" id="ARBA00023326"/>
    </source>
</evidence>
<dbReference type="EC" id="1.14.99.56" evidence="15"/>
<evidence type="ECO:0000256" key="7">
    <source>
        <dbReference type="ARBA" id="ARBA00023002"/>
    </source>
</evidence>
<keyword evidence="19" id="KW-1185">Reference proteome</keyword>
<sequence length="222" mass="24689">MRLRFSWIGLLLSTTQVFAHYTFEYISVNGGPKSKAGQYTRTLTKEYDPYYDIYDDNIRCGRGAATRGAGIETLSINAGDEIAFIATLYNTAITIFHEGPGLAYLSKSDGPLEYYTGDGDWFKIAEHTSNSTGKWALQFKPSMNFKIPKTTPPGKYLLRAEHIFPYDSSFNRTQFYLSCAHLDIKGPGGGTPGPMVKFPGAYDLFDRDVSDYVAPGPPVWKG</sequence>
<comment type="cofactor">
    <cofactor evidence="1">
        <name>Cu(2+)</name>
        <dbReference type="ChEBI" id="CHEBI:29036"/>
    </cofactor>
</comment>
<dbReference type="AlphaFoldDB" id="A0A9P9IE60"/>
<evidence type="ECO:0000256" key="14">
    <source>
        <dbReference type="ARBA" id="ARBA00045077"/>
    </source>
</evidence>
<comment type="similarity">
    <text evidence="13">Belongs to the polysaccharide monooxygenase AA9 family.</text>
</comment>
<evidence type="ECO:0000313" key="18">
    <source>
        <dbReference type="EMBL" id="KAH7116180.1"/>
    </source>
</evidence>
<keyword evidence="8" id="KW-0186">Copper</keyword>
<keyword evidence="18" id="KW-0378">Hydrolase</keyword>
<evidence type="ECO:0000256" key="4">
    <source>
        <dbReference type="ARBA" id="ARBA00022723"/>
    </source>
</evidence>
<comment type="caution">
    <text evidence="18">The sequence shown here is derived from an EMBL/GenBank/DDBJ whole genome shotgun (WGS) entry which is preliminary data.</text>
</comment>
<dbReference type="PANTHER" id="PTHR33353">
    <property type="entry name" value="PUTATIVE (AFU_ORTHOLOGUE AFUA_1G12560)-RELATED"/>
    <property type="match status" value="1"/>
</dbReference>
<evidence type="ECO:0000256" key="5">
    <source>
        <dbReference type="ARBA" id="ARBA00022729"/>
    </source>
</evidence>
<evidence type="ECO:0000256" key="13">
    <source>
        <dbReference type="ARBA" id="ARBA00044502"/>
    </source>
</evidence>
<dbReference type="GO" id="GO:0005576">
    <property type="term" value="C:extracellular region"/>
    <property type="evidence" value="ECO:0007669"/>
    <property type="project" value="UniProtKB-SubCell"/>
</dbReference>
<evidence type="ECO:0000256" key="9">
    <source>
        <dbReference type="ARBA" id="ARBA00023033"/>
    </source>
</evidence>
<evidence type="ECO:0000313" key="19">
    <source>
        <dbReference type="Proteomes" id="UP000700596"/>
    </source>
</evidence>
<dbReference type="EMBL" id="JAGMWT010000015">
    <property type="protein sequence ID" value="KAH7116180.1"/>
    <property type="molecule type" value="Genomic_DNA"/>
</dbReference>
<dbReference type="GO" id="GO:0046872">
    <property type="term" value="F:metal ion binding"/>
    <property type="evidence" value="ECO:0007669"/>
    <property type="project" value="UniProtKB-KW"/>
</dbReference>
<keyword evidence="10" id="KW-1015">Disulfide bond</keyword>
<keyword evidence="7" id="KW-0560">Oxidoreductase</keyword>
<keyword evidence="11" id="KW-0119">Carbohydrate metabolism</keyword>
<dbReference type="Pfam" id="PF03443">
    <property type="entry name" value="AA9"/>
    <property type="match status" value="1"/>
</dbReference>
<dbReference type="GO" id="GO:0004497">
    <property type="term" value="F:monooxygenase activity"/>
    <property type="evidence" value="ECO:0007669"/>
    <property type="project" value="UniProtKB-KW"/>
</dbReference>
<reference evidence="18" key="1">
    <citation type="journal article" date="2021" name="Nat. Commun.">
        <title>Genetic determinants of endophytism in the Arabidopsis root mycobiome.</title>
        <authorList>
            <person name="Mesny F."/>
            <person name="Miyauchi S."/>
            <person name="Thiergart T."/>
            <person name="Pickel B."/>
            <person name="Atanasova L."/>
            <person name="Karlsson M."/>
            <person name="Huettel B."/>
            <person name="Barry K.W."/>
            <person name="Haridas S."/>
            <person name="Chen C."/>
            <person name="Bauer D."/>
            <person name="Andreopoulos W."/>
            <person name="Pangilinan J."/>
            <person name="LaButti K."/>
            <person name="Riley R."/>
            <person name="Lipzen A."/>
            <person name="Clum A."/>
            <person name="Drula E."/>
            <person name="Henrissat B."/>
            <person name="Kohler A."/>
            <person name="Grigoriev I.V."/>
            <person name="Martin F.M."/>
            <person name="Hacquard S."/>
        </authorList>
    </citation>
    <scope>NUCLEOTIDE SEQUENCE</scope>
    <source>
        <strain evidence="18">MPI-CAGE-CH-0243</strain>
    </source>
</reference>
<comment type="subcellular location">
    <subcellularLocation>
        <location evidence="2">Secreted</location>
    </subcellularLocation>
</comment>
<keyword evidence="12" id="KW-0624">Polysaccharide degradation</keyword>
<feature type="domain" description="Auxiliary Activity family 9 catalytic" evidence="17">
    <location>
        <begin position="20"/>
        <end position="207"/>
    </location>
</feature>
<dbReference type="GO" id="GO:0030245">
    <property type="term" value="P:cellulose catabolic process"/>
    <property type="evidence" value="ECO:0007669"/>
    <property type="project" value="UniProtKB-KW"/>
</dbReference>
<evidence type="ECO:0000256" key="1">
    <source>
        <dbReference type="ARBA" id="ARBA00001973"/>
    </source>
</evidence>
<evidence type="ECO:0000256" key="3">
    <source>
        <dbReference type="ARBA" id="ARBA00022525"/>
    </source>
</evidence>
<keyword evidence="4" id="KW-0479">Metal-binding</keyword>
<name>A0A9P9IE60_9PLEO</name>
<dbReference type="GO" id="GO:0016787">
    <property type="term" value="F:hydrolase activity"/>
    <property type="evidence" value="ECO:0007669"/>
    <property type="project" value="UniProtKB-KW"/>
</dbReference>
<dbReference type="OrthoDB" id="6038816at2759"/>
<evidence type="ECO:0000259" key="17">
    <source>
        <dbReference type="Pfam" id="PF03443"/>
    </source>
</evidence>
<evidence type="ECO:0000256" key="2">
    <source>
        <dbReference type="ARBA" id="ARBA00004613"/>
    </source>
</evidence>
<gene>
    <name evidence="18" type="ORF">B0J11DRAFT_495596</name>
</gene>
<dbReference type="PANTHER" id="PTHR33353:SF10">
    <property type="entry name" value="ENDO-BETA-1,4-GLUCANASE D"/>
    <property type="match status" value="1"/>
</dbReference>
<evidence type="ECO:0000256" key="15">
    <source>
        <dbReference type="ARBA" id="ARBA00047174"/>
    </source>
</evidence>
<feature type="signal peptide" evidence="16">
    <location>
        <begin position="1"/>
        <end position="19"/>
    </location>
</feature>
<dbReference type="Gene3D" id="2.70.50.70">
    <property type="match status" value="1"/>
</dbReference>